<dbReference type="GO" id="GO:0005789">
    <property type="term" value="C:endoplasmic reticulum membrane"/>
    <property type="evidence" value="ECO:0007669"/>
    <property type="project" value="TreeGrafter"/>
</dbReference>
<dbReference type="OrthoDB" id="1108038at2759"/>
<comment type="caution">
    <text evidence="18">The sequence shown here is derived from an EMBL/GenBank/DDBJ whole genome shotgun (WGS) entry which is preliminary data.</text>
</comment>
<dbReference type="PROSITE" id="PS50089">
    <property type="entry name" value="ZF_RING_2"/>
    <property type="match status" value="1"/>
</dbReference>
<dbReference type="SMART" id="SM00744">
    <property type="entry name" value="RINGv"/>
    <property type="match status" value="1"/>
</dbReference>
<dbReference type="InterPro" id="IPR013083">
    <property type="entry name" value="Znf_RING/FYVE/PHD"/>
</dbReference>
<evidence type="ECO:0000256" key="3">
    <source>
        <dbReference type="ARBA" id="ARBA00004906"/>
    </source>
</evidence>
<proteinExistence type="predicted"/>
<keyword evidence="7" id="KW-0479">Metal-binding</keyword>
<dbReference type="SUPFAM" id="SSF57850">
    <property type="entry name" value="RING/U-box"/>
    <property type="match status" value="1"/>
</dbReference>
<evidence type="ECO:0000256" key="9">
    <source>
        <dbReference type="ARBA" id="ARBA00022786"/>
    </source>
</evidence>
<feature type="transmembrane region" description="Helical" evidence="15">
    <location>
        <begin position="1123"/>
        <end position="1141"/>
    </location>
</feature>
<evidence type="ECO:0000259" key="16">
    <source>
        <dbReference type="PROSITE" id="PS50089"/>
    </source>
</evidence>
<protein>
    <recommendedName>
        <fullName evidence="4">RING-type E3 ubiquitin transferase</fullName>
        <ecNumber evidence="4">2.3.2.27</ecNumber>
    </recommendedName>
</protein>
<dbReference type="FunFam" id="3.30.40.10:FF:000287">
    <property type="entry name" value="RING finger membrane protein"/>
    <property type="match status" value="1"/>
</dbReference>
<feature type="region of interest" description="Disordered" evidence="14">
    <location>
        <begin position="1"/>
        <end position="43"/>
    </location>
</feature>
<evidence type="ECO:0000256" key="4">
    <source>
        <dbReference type="ARBA" id="ARBA00012483"/>
    </source>
</evidence>
<comment type="pathway">
    <text evidence="3">Protein modification; protein ubiquitination.</text>
</comment>
<dbReference type="GO" id="GO:0061630">
    <property type="term" value="F:ubiquitin protein ligase activity"/>
    <property type="evidence" value="ECO:0007669"/>
    <property type="project" value="UniProtKB-EC"/>
</dbReference>
<evidence type="ECO:0000313" key="18">
    <source>
        <dbReference type="EMBL" id="KAF2104634.1"/>
    </source>
</evidence>
<feature type="transmembrane region" description="Helical" evidence="15">
    <location>
        <begin position="849"/>
        <end position="869"/>
    </location>
</feature>
<sequence>MDGPLSPTESSHNPFSANFVPQAITPGSAASPSSPSRRRSSVVVKPSEDVDTCRICRGESTPTEALFYPCKCSGSIKYVHQDCLMEWLSHSQKKYCELCKTPFRFTKLYHPNMPRKLPTTVFMRKAFMHTLGRLGALTRATLVGTVWLILLPFAMRMVWRTMFWFADGGWARDRHIHQLASRLEETGISLANGSLAADQASTALSANPSMALPFSSILQPVSQTLNMSAAEPVLFSLVKKLFRLSIQPGPFKPTDNRTSAAAELISRRYDSLLSDVHIFQTLTSSPAFNRVVVDVLEGLLITLSVVVAFILVFLIREWVVQQQPIINLQVGNINNAPDAQEDAPHDAEDANEGQAENVEHPVDTGLEVVAEEHATGDAALDVQAESNIFSERRQSAEETIAQLPGSVRNAVRQGRVSEVLDIIAKLPPDEAARVKQLLTLWSRSQKEHIRNLERELRSARERLAESANQVANDTSQSAPGRIIPAWERSSVATEIQRNLEEEENASSQLQAPSLTHVQDEENVTGDGSADVGTRESVPDSWEEDMTPQEGPVQSSSKGKEKATASLEGGESPIDDRQSLSRDSETFGEPTERVEANGVPLEAGNWSVPSLASLRENDPEWRGREWRKDTPSTSETDLEPELDPEGGIAADETQVDTPPAVQETNEMRDTPHRDVSATEAHNLVDRFVQYFYGDLTTAAATADNIDTDDEHVVQDIEDEAPFVPFEDAQPALQQADQDLPPAQPLNQGQDPEVAAAAAQAGIDINEQDAIDDAEDLEGILELIGMQGPLTGLFQNALFSAVLISLTVATAVWFPYTWGKMILLFLGSPLAMWFEIPMTFISTVEGFIADVVLFFIGGVLYYSGAGLSFLYKLVMGMETSVSLEVIIEPARNIMDPAWQRLGNMTLGAQWPADADYLHASIASHAALKNIEAQLFGKLALFGNSTANIYNSGISGSPLSAARLAISFLLNDLANDIMAVVSYLSSIKINLSFWSHAAGPVVNNSTLTNAVDVAPLDPSLAFWSATDRTLAIMIGYLSFALVGCIYLSWSPPLFSEGKIRQAEQAIIDVLTQAGGVCKVILIISIEMIAFPLFCGFLLDLALLPLFENASVASRVIFAIGSPWKSGFVHWFVGTCYMFHFALFVSMCRKIMRTGVLYFIRDPDDPTFHPVRDVLERSVATQLRKIAFSAIVYGALIMLCLGGVVWSLWAAFGSVLPLHWSSSRSSIEFPLDILFYNFFTPIVVKSAKPSDGLHAMYKWWFRRCARFLRLSDFLFGERRHDEEGRHVRKSWRSWLLRFKADAKSPVNGKPSQWVNNIHPEVHFIKDGRYVRAPASDQVRIPKGEPVFVEVNENNTRKDKKPDNEGIHAADSTQTKMVYIPPWFGARISAFVVTIWFFAAVTGCGITVVPLLVGRSMVKRFSSLRSTGFDDKERVNDIYAFSLGIYTLGGLLYLALHLRPVLALSKQKLQRLYPSLWSISLLRRAVNTTTKYILRAARIVYVYGCLVGLLPLVFSTILELYVLIPLHSLAGADQTPGAETALTATAANTTVAEHTIHLVQDWTLGVLYVRIATRIVMYDRDSVLARAARAVTAEGGYLDPSAKLATRYFILPSALIFSFLLFAPLAFGVVLNSTLFRGADEGISTLLFRMQYPATAGAAMLGWLVMVLGRKMDRWRGRIRDEVYLIGERLHNFGERRSTNATASHAPGTARAGA</sequence>
<organism evidence="18 19">
    <name type="scientific">Rhizodiscina lignyota</name>
    <dbReference type="NCBI Taxonomy" id="1504668"/>
    <lineage>
        <taxon>Eukaryota</taxon>
        <taxon>Fungi</taxon>
        <taxon>Dikarya</taxon>
        <taxon>Ascomycota</taxon>
        <taxon>Pezizomycotina</taxon>
        <taxon>Dothideomycetes</taxon>
        <taxon>Pleosporomycetidae</taxon>
        <taxon>Aulographales</taxon>
        <taxon>Rhizodiscinaceae</taxon>
        <taxon>Rhizodiscina</taxon>
    </lineage>
</organism>
<evidence type="ECO:0000256" key="14">
    <source>
        <dbReference type="SAM" id="MobiDB-lite"/>
    </source>
</evidence>
<keyword evidence="6 15" id="KW-0812">Transmembrane</keyword>
<feature type="transmembrane region" description="Helical" evidence="15">
    <location>
        <begin position="1027"/>
        <end position="1046"/>
    </location>
</feature>
<evidence type="ECO:0000256" key="12">
    <source>
        <dbReference type="ARBA" id="ARBA00023136"/>
    </source>
</evidence>
<name>A0A9P4MGM0_9PEZI</name>
<comment type="catalytic activity">
    <reaction evidence="1">
        <text>S-ubiquitinyl-[E2 ubiquitin-conjugating enzyme]-L-cysteine + [acceptor protein]-L-lysine = [E2 ubiquitin-conjugating enzyme]-L-cysteine + N(6)-ubiquitinyl-[acceptor protein]-L-lysine.</text>
        <dbReference type="EC" id="2.3.2.27"/>
    </reaction>
</comment>
<dbReference type="CDD" id="cd16702">
    <property type="entry name" value="RING_CH-C4HC3_MARCH6"/>
    <property type="match status" value="1"/>
</dbReference>
<evidence type="ECO:0000256" key="6">
    <source>
        <dbReference type="ARBA" id="ARBA00022692"/>
    </source>
</evidence>
<keyword evidence="10" id="KW-0862">Zinc</keyword>
<reference evidence="18" key="1">
    <citation type="journal article" date="2020" name="Stud. Mycol.">
        <title>101 Dothideomycetes genomes: a test case for predicting lifestyles and emergence of pathogens.</title>
        <authorList>
            <person name="Haridas S."/>
            <person name="Albert R."/>
            <person name="Binder M."/>
            <person name="Bloem J."/>
            <person name="Labutti K."/>
            <person name="Salamov A."/>
            <person name="Andreopoulos B."/>
            <person name="Baker S."/>
            <person name="Barry K."/>
            <person name="Bills G."/>
            <person name="Bluhm B."/>
            <person name="Cannon C."/>
            <person name="Castanera R."/>
            <person name="Culley D."/>
            <person name="Daum C."/>
            <person name="Ezra D."/>
            <person name="Gonzalez J."/>
            <person name="Henrissat B."/>
            <person name="Kuo A."/>
            <person name="Liang C."/>
            <person name="Lipzen A."/>
            <person name="Lutzoni F."/>
            <person name="Magnuson J."/>
            <person name="Mondo S."/>
            <person name="Nolan M."/>
            <person name="Ohm R."/>
            <person name="Pangilinan J."/>
            <person name="Park H.-J."/>
            <person name="Ramirez L."/>
            <person name="Alfaro M."/>
            <person name="Sun H."/>
            <person name="Tritt A."/>
            <person name="Yoshinaga Y."/>
            <person name="Zwiers L.-H."/>
            <person name="Turgeon B."/>
            <person name="Goodwin S."/>
            <person name="Spatafora J."/>
            <person name="Crous P."/>
            <person name="Grigoriev I."/>
        </authorList>
    </citation>
    <scope>NUCLEOTIDE SEQUENCE</scope>
    <source>
        <strain evidence="18">CBS 133067</strain>
    </source>
</reference>
<keyword evidence="9" id="KW-0833">Ubl conjugation pathway</keyword>
<evidence type="ECO:0000256" key="8">
    <source>
        <dbReference type="ARBA" id="ARBA00022771"/>
    </source>
</evidence>
<dbReference type="PROSITE" id="PS51292">
    <property type="entry name" value="ZF_RING_CH"/>
    <property type="match status" value="1"/>
</dbReference>
<dbReference type="InterPro" id="IPR001841">
    <property type="entry name" value="Znf_RING"/>
</dbReference>
<evidence type="ECO:0000256" key="7">
    <source>
        <dbReference type="ARBA" id="ARBA00022723"/>
    </source>
</evidence>
<keyword evidence="12 15" id="KW-0472">Membrane</keyword>
<feature type="transmembrane region" description="Helical" evidence="15">
    <location>
        <begin position="1495"/>
        <end position="1519"/>
    </location>
</feature>
<dbReference type="InterPro" id="IPR011016">
    <property type="entry name" value="Znf_RING-CH"/>
</dbReference>
<feature type="compositionally biased region" description="Basic and acidic residues" evidence="14">
    <location>
        <begin position="573"/>
        <end position="594"/>
    </location>
</feature>
<comment type="subcellular location">
    <subcellularLocation>
        <location evidence="2">Membrane</location>
        <topology evidence="2">Multi-pass membrane protein</topology>
    </subcellularLocation>
</comment>
<evidence type="ECO:0000256" key="11">
    <source>
        <dbReference type="ARBA" id="ARBA00022989"/>
    </source>
</evidence>
<dbReference type="PANTHER" id="PTHR13145">
    <property type="entry name" value="SSM4 PROTEIN"/>
    <property type="match status" value="1"/>
</dbReference>
<feature type="domain" description="RING-CH-type" evidence="17">
    <location>
        <begin position="45"/>
        <end position="106"/>
    </location>
</feature>
<keyword evidence="5" id="KW-0808">Transferase</keyword>
<dbReference type="Proteomes" id="UP000799772">
    <property type="component" value="Unassembled WGS sequence"/>
</dbReference>
<feature type="transmembrane region" description="Helical" evidence="15">
    <location>
        <begin position="1182"/>
        <end position="1208"/>
    </location>
</feature>
<feature type="transmembrane region" description="Helical" evidence="15">
    <location>
        <begin position="134"/>
        <end position="155"/>
    </location>
</feature>
<feature type="compositionally biased region" description="Polar residues" evidence="14">
    <location>
        <begin position="505"/>
        <end position="516"/>
    </location>
</feature>
<dbReference type="Pfam" id="PF12906">
    <property type="entry name" value="RINGv"/>
    <property type="match status" value="1"/>
</dbReference>
<feature type="transmembrane region" description="Helical" evidence="15">
    <location>
        <begin position="295"/>
        <end position="315"/>
    </location>
</feature>
<dbReference type="EMBL" id="ML978121">
    <property type="protein sequence ID" value="KAF2104634.1"/>
    <property type="molecule type" value="Genomic_DNA"/>
</dbReference>
<gene>
    <name evidence="18" type="ORF">NA57DRAFT_51451</name>
</gene>
<feature type="region of interest" description="Disordered" evidence="14">
    <location>
        <begin position="336"/>
        <end position="356"/>
    </location>
</feature>
<evidence type="ECO:0000256" key="5">
    <source>
        <dbReference type="ARBA" id="ARBA00022679"/>
    </source>
</evidence>
<dbReference type="GO" id="GO:0008270">
    <property type="term" value="F:zinc ion binding"/>
    <property type="evidence" value="ECO:0007669"/>
    <property type="project" value="UniProtKB-KW"/>
</dbReference>
<keyword evidence="11 15" id="KW-1133">Transmembrane helix</keyword>
<accession>A0A9P4MGM0</accession>
<evidence type="ECO:0000259" key="17">
    <source>
        <dbReference type="PROSITE" id="PS51292"/>
    </source>
</evidence>
<evidence type="ECO:0000256" key="15">
    <source>
        <dbReference type="SAM" id="Phobius"/>
    </source>
</evidence>
<dbReference type="EC" id="2.3.2.27" evidence="4"/>
<feature type="compositionally biased region" description="Polar residues" evidence="14">
    <location>
        <begin position="468"/>
        <end position="478"/>
    </location>
</feature>
<feature type="transmembrane region" description="Helical" evidence="15">
    <location>
        <begin position="794"/>
        <end position="814"/>
    </location>
</feature>
<evidence type="ECO:0000313" key="19">
    <source>
        <dbReference type="Proteomes" id="UP000799772"/>
    </source>
</evidence>
<dbReference type="Pfam" id="PF23113">
    <property type="entry name" value="MARCHF6_C"/>
    <property type="match status" value="1"/>
</dbReference>
<evidence type="ECO:0000256" key="1">
    <source>
        <dbReference type="ARBA" id="ARBA00000900"/>
    </source>
</evidence>
<dbReference type="GO" id="GO:0036503">
    <property type="term" value="P:ERAD pathway"/>
    <property type="evidence" value="ECO:0007669"/>
    <property type="project" value="TreeGrafter"/>
</dbReference>
<feature type="compositionally biased region" description="Low complexity" evidence="14">
    <location>
        <begin position="28"/>
        <end position="43"/>
    </location>
</feature>
<feature type="transmembrane region" description="Helical" evidence="15">
    <location>
        <begin position="1430"/>
        <end position="1451"/>
    </location>
</feature>
<dbReference type="Gene3D" id="3.30.40.10">
    <property type="entry name" value="Zinc/RING finger domain, C3HC4 (zinc finger)"/>
    <property type="match status" value="1"/>
</dbReference>
<feature type="transmembrane region" description="Helical" evidence="15">
    <location>
        <begin position="1076"/>
        <end position="1103"/>
    </location>
</feature>
<feature type="domain" description="RING-type" evidence="16">
    <location>
        <begin position="53"/>
        <end position="100"/>
    </location>
</feature>
<dbReference type="InterPro" id="IPR056521">
    <property type="entry name" value="MARCHF6-like_C"/>
</dbReference>
<evidence type="ECO:0000256" key="2">
    <source>
        <dbReference type="ARBA" id="ARBA00004141"/>
    </source>
</evidence>
<evidence type="ECO:0000256" key="10">
    <source>
        <dbReference type="ARBA" id="ARBA00022833"/>
    </source>
</evidence>
<feature type="region of interest" description="Disordered" evidence="14">
    <location>
        <begin position="464"/>
        <end position="485"/>
    </location>
</feature>
<evidence type="ECO:0000256" key="13">
    <source>
        <dbReference type="PROSITE-ProRule" id="PRU00175"/>
    </source>
</evidence>
<keyword evidence="19" id="KW-1185">Reference proteome</keyword>
<feature type="transmembrane region" description="Helical" evidence="15">
    <location>
        <begin position="820"/>
        <end position="842"/>
    </location>
</feature>
<keyword evidence="8 13" id="KW-0863">Zinc-finger</keyword>
<feature type="transmembrane region" description="Helical" evidence="15">
    <location>
        <begin position="1383"/>
        <end position="1409"/>
    </location>
</feature>
<feature type="transmembrane region" description="Helical" evidence="15">
    <location>
        <begin position="1603"/>
        <end position="1625"/>
    </location>
</feature>
<feature type="region of interest" description="Disordered" evidence="14">
    <location>
        <begin position="498"/>
        <end position="672"/>
    </location>
</feature>
<dbReference type="PANTHER" id="PTHR13145:SF0">
    <property type="entry name" value="E3 UBIQUITIN-PROTEIN LIGASE MARCHF6"/>
    <property type="match status" value="1"/>
</dbReference>
<feature type="transmembrane region" description="Helical" evidence="15">
    <location>
        <begin position="1645"/>
        <end position="1664"/>
    </location>
</feature>
<feature type="compositionally biased region" description="Polar residues" evidence="14">
    <location>
        <begin position="7"/>
        <end position="16"/>
    </location>
</feature>
<feature type="compositionally biased region" description="Basic and acidic residues" evidence="14">
    <location>
        <begin position="614"/>
        <end position="629"/>
    </location>
</feature>